<accession>A0A4R4RHQ5</accession>
<dbReference type="RefSeq" id="WP_131986219.1">
    <property type="nucleotide sequence ID" value="NZ_SMKL01000057.1"/>
</dbReference>
<dbReference type="AlphaFoldDB" id="A0A4R4RHQ5"/>
<comment type="caution">
    <text evidence="1">The sequence shown here is derived from an EMBL/GenBank/DDBJ whole genome shotgun (WGS) entry which is preliminary data.</text>
</comment>
<proteinExistence type="predicted"/>
<reference evidence="1 2" key="1">
    <citation type="submission" date="2019-02" db="EMBL/GenBank/DDBJ databases">
        <title>Draft genome sequences of novel Actinobacteria.</title>
        <authorList>
            <person name="Sahin N."/>
            <person name="Ay H."/>
            <person name="Saygin H."/>
        </authorList>
    </citation>
    <scope>NUCLEOTIDE SEQUENCE [LARGE SCALE GENOMIC DNA]</scope>
    <source>
        <strain evidence="1 2">KC603</strain>
    </source>
</reference>
<keyword evidence="2" id="KW-1185">Reference proteome</keyword>
<protein>
    <submittedName>
        <fullName evidence="1">Uncharacterized protein</fullName>
    </submittedName>
</protein>
<name>A0A4R4RHQ5_9ACTN</name>
<dbReference type="Proteomes" id="UP000295621">
    <property type="component" value="Unassembled WGS sequence"/>
</dbReference>
<dbReference type="EMBL" id="SMKL01000057">
    <property type="protein sequence ID" value="TDC48369.1"/>
    <property type="molecule type" value="Genomic_DNA"/>
</dbReference>
<organism evidence="1 2">
    <name type="scientific">Jiangella ureilytica</name>
    <dbReference type="NCBI Taxonomy" id="2530374"/>
    <lineage>
        <taxon>Bacteria</taxon>
        <taxon>Bacillati</taxon>
        <taxon>Actinomycetota</taxon>
        <taxon>Actinomycetes</taxon>
        <taxon>Jiangellales</taxon>
        <taxon>Jiangellaceae</taxon>
        <taxon>Jiangella</taxon>
    </lineage>
</organism>
<evidence type="ECO:0000313" key="1">
    <source>
        <dbReference type="EMBL" id="TDC48369.1"/>
    </source>
</evidence>
<gene>
    <name evidence="1" type="ORF">E1212_21425</name>
</gene>
<sequence length="59" mass="6277">MLLGSDVRRMLPPPAMGRFGDLLAATTSDTSGLADDMSGDRDANAKLIEAFRQGVEQPI</sequence>
<evidence type="ECO:0000313" key="2">
    <source>
        <dbReference type="Proteomes" id="UP000295621"/>
    </source>
</evidence>